<dbReference type="Proteomes" id="UP000053097">
    <property type="component" value="Unassembled WGS sequence"/>
</dbReference>
<keyword evidence="2" id="KW-1185">Reference proteome</keyword>
<dbReference type="AlphaFoldDB" id="A0A026WAT0"/>
<organism evidence="1 2">
    <name type="scientific">Ooceraea biroi</name>
    <name type="common">Clonal raider ant</name>
    <name type="synonym">Cerapachys biroi</name>
    <dbReference type="NCBI Taxonomy" id="2015173"/>
    <lineage>
        <taxon>Eukaryota</taxon>
        <taxon>Metazoa</taxon>
        <taxon>Ecdysozoa</taxon>
        <taxon>Arthropoda</taxon>
        <taxon>Hexapoda</taxon>
        <taxon>Insecta</taxon>
        <taxon>Pterygota</taxon>
        <taxon>Neoptera</taxon>
        <taxon>Endopterygota</taxon>
        <taxon>Hymenoptera</taxon>
        <taxon>Apocrita</taxon>
        <taxon>Aculeata</taxon>
        <taxon>Formicoidea</taxon>
        <taxon>Formicidae</taxon>
        <taxon>Dorylinae</taxon>
        <taxon>Ooceraea</taxon>
    </lineage>
</organism>
<accession>A0A026WAT0</accession>
<evidence type="ECO:0000313" key="1">
    <source>
        <dbReference type="EMBL" id="EZA53202.1"/>
    </source>
</evidence>
<evidence type="ECO:0000313" key="2">
    <source>
        <dbReference type="Proteomes" id="UP000053097"/>
    </source>
</evidence>
<reference evidence="1 2" key="1">
    <citation type="journal article" date="2014" name="Curr. Biol.">
        <title>The genome of the clonal raider ant Cerapachys biroi.</title>
        <authorList>
            <person name="Oxley P.R."/>
            <person name="Ji L."/>
            <person name="Fetter-Pruneda I."/>
            <person name="McKenzie S.K."/>
            <person name="Li C."/>
            <person name="Hu H."/>
            <person name="Zhang G."/>
            <person name="Kronauer D.J."/>
        </authorList>
    </citation>
    <scope>NUCLEOTIDE SEQUENCE [LARGE SCALE GENOMIC DNA]</scope>
</reference>
<name>A0A026WAT0_OOCBI</name>
<dbReference type="EMBL" id="KK107293">
    <property type="protein sequence ID" value="EZA53202.1"/>
    <property type="molecule type" value="Genomic_DNA"/>
</dbReference>
<protein>
    <submittedName>
        <fullName evidence="1">Uncharacterized protein</fullName>
    </submittedName>
</protein>
<sequence>MEIKIQQLCLPEVSSSREIKRTRFASHDSSLNTCLDHSPETIFFSIGGSKLSVTSTSLDL</sequence>
<proteinExistence type="predicted"/>
<gene>
    <name evidence="1" type="ORF">X777_06281</name>
</gene>